<comment type="caution">
    <text evidence="4">The sequence shown here is derived from an EMBL/GenBank/DDBJ whole genome shotgun (WGS) entry which is preliminary data.</text>
</comment>
<dbReference type="Proteomes" id="UP001357485">
    <property type="component" value="Unassembled WGS sequence"/>
</dbReference>
<evidence type="ECO:0000313" key="4">
    <source>
        <dbReference type="EMBL" id="KAK5283571.1"/>
    </source>
</evidence>
<dbReference type="EMBL" id="JAVRRA010000867">
    <property type="protein sequence ID" value="KAK5283571.1"/>
    <property type="molecule type" value="Genomic_DNA"/>
</dbReference>
<feature type="region of interest" description="Disordered" evidence="3">
    <location>
        <begin position="315"/>
        <end position="355"/>
    </location>
</feature>
<evidence type="ECO:0008006" key="6">
    <source>
        <dbReference type="Google" id="ProtNLM"/>
    </source>
</evidence>
<dbReference type="PANTHER" id="PTHR13395:SF6">
    <property type="entry name" value="SISTER CHROMATID COHESION PROTEIN DCC1"/>
    <property type="match status" value="1"/>
</dbReference>
<reference evidence="4 5" key="1">
    <citation type="submission" date="2023-08" db="EMBL/GenBank/DDBJ databases">
        <title>Black Yeasts Isolated from many extreme environments.</title>
        <authorList>
            <person name="Coleine C."/>
            <person name="Stajich J.E."/>
            <person name="Selbmann L."/>
        </authorList>
    </citation>
    <scope>NUCLEOTIDE SEQUENCE [LARGE SCALE GENOMIC DNA]</scope>
    <source>
        <strain evidence="4 5">CCFEE 536</strain>
    </source>
</reference>
<sequence length="355" mass="38693">MSSQSDDGMPFSLAGTQQHFRLLELPPALLELLCSPSPPALSIKSEAVQAGKPSHIVLCTPTETFQLRQVHTSNSVFITQPASSGGSLASGVSAVATCSAFLETSSSCPPISAKEYLENVLPVYHSPSTTSQAYAGGNSLKHGTNKSQIFANIPLSDAECNQAWIELCAFESEDLKASLVPSPSALTAVWRCIMEGTTAESVDLTSMFQPSDLHEHSTDDGWPKELLEAVFVKLALEEDRSDLIRSPERGTVRIDRQMCVRWVGATFLEKELFEDRAKPIDATEFLASWKDALPEAWRNDASWDLLQGDFTRLQASSHSGHNDKNNGTTASNPSTDKKPTARRGKWAEKLKQAKK</sequence>
<evidence type="ECO:0000256" key="2">
    <source>
        <dbReference type="ARBA" id="ARBA00022705"/>
    </source>
</evidence>
<feature type="compositionally biased region" description="Basic and acidic residues" evidence="3">
    <location>
        <begin position="335"/>
        <end position="355"/>
    </location>
</feature>
<feature type="compositionally biased region" description="Polar residues" evidence="3">
    <location>
        <begin position="315"/>
        <end position="334"/>
    </location>
</feature>
<evidence type="ECO:0000256" key="1">
    <source>
        <dbReference type="ARBA" id="ARBA00007017"/>
    </source>
</evidence>
<dbReference type="Pfam" id="PF09724">
    <property type="entry name" value="Dcc1"/>
    <property type="match status" value="1"/>
</dbReference>
<accession>A0ABR0M5P6</accession>
<name>A0ABR0M5P6_9PEZI</name>
<protein>
    <recommendedName>
        <fullName evidence="6">Sister chromatid cohesion protein Dcc1</fullName>
    </recommendedName>
</protein>
<dbReference type="PANTHER" id="PTHR13395">
    <property type="entry name" value="SISTER CHROMATID COHESION PROTEIN DCC1-RELATED"/>
    <property type="match status" value="1"/>
</dbReference>
<gene>
    <name evidence="4" type="ORF">LTR16_005419</name>
</gene>
<evidence type="ECO:0000313" key="5">
    <source>
        <dbReference type="Proteomes" id="UP001357485"/>
    </source>
</evidence>
<keyword evidence="5" id="KW-1185">Reference proteome</keyword>
<organism evidence="4 5">
    <name type="scientific">Cryomyces antarcticus</name>
    <dbReference type="NCBI Taxonomy" id="329879"/>
    <lineage>
        <taxon>Eukaryota</taxon>
        <taxon>Fungi</taxon>
        <taxon>Dikarya</taxon>
        <taxon>Ascomycota</taxon>
        <taxon>Pezizomycotina</taxon>
        <taxon>Dothideomycetes</taxon>
        <taxon>Dothideomycetes incertae sedis</taxon>
        <taxon>Cryomyces</taxon>
    </lineage>
</organism>
<evidence type="ECO:0000256" key="3">
    <source>
        <dbReference type="SAM" id="MobiDB-lite"/>
    </source>
</evidence>
<dbReference type="InterPro" id="IPR019128">
    <property type="entry name" value="Dcc1"/>
</dbReference>
<proteinExistence type="inferred from homology"/>
<comment type="similarity">
    <text evidence="1">Belongs to the DCC1 family.</text>
</comment>
<keyword evidence="2" id="KW-0235">DNA replication</keyword>